<dbReference type="InterPro" id="IPR013780">
    <property type="entry name" value="Glyco_hydro_b"/>
</dbReference>
<dbReference type="Pfam" id="PF12891">
    <property type="entry name" value="Glyco_hydro_44"/>
    <property type="match status" value="1"/>
</dbReference>
<dbReference type="AlphaFoldDB" id="A0A380RWD4"/>
<organism evidence="3 4">
    <name type="scientific">Fibrobacter succinogenes</name>
    <name type="common">Bacteroides succinogenes</name>
    <dbReference type="NCBI Taxonomy" id="833"/>
    <lineage>
        <taxon>Bacteria</taxon>
        <taxon>Pseudomonadati</taxon>
        <taxon>Fibrobacterota</taxon>
        <taxon>Fibrobacteria</taxon>
        <taxon>Fibrobacterales</taxon>
        <taxon>Fibrobacteraceae</taxon>
        <taxon>Fibrobacter</taxon>
    </lineage>
</organism>
<protein>
    <submittedName>
        <fullName evidence="3">Por secretion system C-terminal sorting domain-containing protein</fullName>
    </submittedName>
</protein>
<reference evidence="3 4" key="1">
    <citation type="submission" date="2017-08" db="EMBL/GenBank/DDBJ databases">
        <authorList>
            <person name="de Groot N.N."/>
        </authorList>
    </citation>
    <scope>NUCLEOTIDE SEQUENCE [LARGE SCALE GENOMIC DNA]</scope>
    <source>
        <strain evidence="3 4">HM2</strain>
    </source>
</reference>
<sequence>MGYSNFFTVAAFATLFAVSPTLAIDITVDANAGIKKISPYLYGRNIDKISDGDAEVTEEESAFINQMLEAGIHMLRANNGNNATRYNWRHKMTVHPDWYNNVYSHDWAITAQKVLDKMPGVDAMYAFQLTGYAASSTDYNFPDWNWKQEHGTYATQTFDLAGGGEVSEDGKTLIKAGDPSLYNMEWPADSTVAIIPHWKDELKFDMSRFKYWSMDNEMEIWRGTHNDLDLPVTGDFLVERYIDVAKKARAQWKDIKLTGPVVANEWQWCSVSSYNKEDRPKGEDRNYCWLEYFIMKVAEEQKKSGVRLLDVFDIHWYPTEKDYESRVNWHRVMFDTTYNYPGANGIKMVGGNWDNKITKEYIFVRINQWLEKYFGKDHGITLGITETSILDNDPMVTALIYASFLGTMQDNGVEIFTPWTWGDGMYETVHLFSRYGHPNRVQSTSSNDSLVSAYSSISNKGDSLTVIFVNRAEKDTQDIDLNLANFASDGTVKTLTLQNLKGETFVSHTENALQAGTATATGNKVALKLPAKSITAVLLTTTTPKQIDAIAPTRSALTGNLLHHENGNWFIDNGSGKVRRINVFNSLGQSVQRMLAIARGNIRIASEVLGRGNFIVRIETASGTQMQKITVK</sequence>
<evidence type="ECO:0000313" key="4">
    <source>
        <dbReference type="Proteomes" id="UP000255423"/>
    </source>
</evidence>
<feature type="domain" description="Glycoside hydrolase family 44 catalytic" evidence="2">
    <location>
        <begin position="97"/>
        <end position="319"/>
    </location>
</feature>
<dbReference type="InterPro" id="IPR024745">
    <property type="entry name" value="GH44_cat"/>
</dbReference>
<dbReference type="SUPFAM" id="SSF51445">
    <property type="entry name" value="(Trans)glycosidases"/>
    <property type="match status" value="1"/>
</dbReference>
<feature type="chain" id="PRO_5016806059" evidence="1">
    <location>
        <begin position="24"/>
        <end position="632"/>
    </location>
</feature>
<dbReference type="Gene3D" id="3.20.20.80">
    <property type="entry name" value="Glycosidases"/>
    <property type="match status" value="1"/>
</dbReference>
<keyword evidence="1" id="KW-0732">Signal</keyword>
<dbReference type="Gene3D" id="2.60.40.1180">
    <property type="entry name" value="Golgi alpha-mannosidase II"/>
    <property type="match status" value="1"/>
</dbReference>
<evidence type="ECO:0000259" key="2">
    <source>
        <dbReference type="Pfam" id="PF12891"/>
    </source>
</evidence>
<accession>A0A380RWD4</accession>
<dbReference type="Proteomes" id="UP000255423">
    <property type="component" value="Unassembled WGS sequence"/>
</dbReference>
<dbReference type="EMBL" id="UHJL01000001">
    <property type="protein sequence ID" value="SUQ19873.1"/>
    <property type="molecule type" value="Genomic_DNA"/>
</dbReference>
<gene>
    <name evidence="3" type="ORF">SAMN05661053_1117</name>
</gene>
<dbReference type="InterPro" id="IPR017853">
    <property type="entry name" value="GH"/>
</dbReference>
<name>A0A380RWD4_FIBSU</name>
<proteinExistence type="predicted"/>
<evidence type="ECO:0000313" key="3">
    <source>
        <dbReference type="EMBL" id="SUQ19873.1"/>
    </source>
</evidence>
<feature type="signal peptide" evidence="1">
    <location>
        <begin position="1"/>
        <end position="23"/>
    </location>
</feature>
<evidence type="ECO:0000256" key="1">
    <source>
        <dbReference type="SAM" id="SignalP"/>
    </source>
</evidence>